<protein>
    <recommendedName>
        <fullName evidence="4">HSF-type DNA-binding domain-containing protein</fullName>
    </recommendedName>
</protein>
<feature type="domain" description="HSF-type DNA-binding" evidence="4">
    <location>
        <begin position="42"/>
        <end position="88"/>
    </location>
</feature>
<evidence type="ECO:0000256" key="1">
    <source>
        <dbReference type="ARBA" id="ARBA00004123"/>
    </source>
</evidence>
<dbReference type="SUPFAM" id="SSF46785">
    <property type="entry name" value="Winged helix' DNA-binding domain"/>
    <property type="match status" value="1"/>
</dbReference>
<sequence>MIESNFNIQLPDDVDLFSMSRDEFSPSPSSFELDAGSNPDSFPTVLHGIVSDESSDDCIHWLPCGKHFSISDKEKFSKKIIPMYFGAEEQPNLLVSPDGSNGGSSPE</sequence>
<dbReference type="InterPro" id="IPR036388">
    <property type="entry name" value="WH-like_DNA-bd_sf"/>
</dbReference>
<reference evidence="5" key="1">
    <citation type="submission" date="2023-06" db="EMBL/GenBank/DDBJ databases">
        <title>Survivors Of The Sea: Transcriptome response of Skeletonema marinoi to long-term dormancy.</title>
        <authorList>
            <person name="Pinder M.I.M."/>
            <person name="Kourtchenko O."/>
            <person name="Robertson E.K."/>
            <person name="Larsson T."/>
            <person name="Maumus F."/>
            <person name="Osuna-Cruz C.M."/>
            <person name="Vancaester E."/>
            <person name="Stenow R."/>
            <person name="Vandepoele K."/>
            <person name="Ploug H."/>
            <person name="Bruchert V."/>
            <person name="Godhe A."/>
            <person name="Topel M."/>
        </authorList>
    </citation>
    <scope>NUCLEOTIDE SEQUENCE</scope>
    <source>
        <strain evidence="5">R05AC</strain>
    </source>
</reference>
<keyword evidence="3" id="KW-0539">Nucleus</keyword>
<keyword evidence="2" id="KW-0238">DNA-binding</keyword>
<dbReference type="AlphaFoldDB" id="A0AAD9DG16"/>
<comment type="caution">
    <text evidence="5">The sequence shown here is derived from an EMBL/GenBank/DDBJ whole genome shotgun (WGS) entry which is preliminary data.</text>
</comment>
<dbReference type="Gene3D" id="1.10.10.10">
    <property type="entry name" value="Winged helix-like DNA-binding domain superfamily/Winged helix DNA-binding domain"/>
    <property type="match status" value="1"/>
</dbReference>
<evidence type="ECO:0000256" key="3">
    <source>
        <dbReference type="ARBA" id="ARBA00023242"/>
    </source>
</evidence>
<dbReference type="InterPro" id="IPR036390">
    <property type="entry name" value="WH_DNA-bd_sf"/>
</dbReference>
<dbReference type="Proteomes" id="UP001224775">
    <property type="component" value="Unassembled WGS sequence"/>
</dbReference>
<dbReference type="GO" id="GO:0005634">
    <property type="term" value="C:nucleus"/>
    <property type="evidence" value="ECO:0007669"/>
    <property type="project" value="UniProtKB-SubCell"/>
</dbReference>
<comment type="subcellular location">
    <subcellularLocation>
        <location evidence="1">Nucleus</location>
    </subcellularLocation>
</comment>
<dbReference type="GO" id="GO:0003700">
    <property type="term" value="F:DNA-binding transcription factor activity"/>
    <property type="evidence" value="ECO:0007669"/>
    <property type="project" value="InterPro"/>
</dbReference>
<accession>A0AAD9DG16</accession>
<proteinExistence type="predicted"/>
<dbReference type="EMBL" id="JATAAI010000006">
    <property type="protein sequence ID" value="KAK1744839.1"/>
    <property type="molecule type" value="Genomic_DNA"/>
</dbReference>
<evidence type="ECO:0000259" key="4">
    <source>
        <dbReference type="Pfam" id="PF00447"/>
    </source>
</evidence>
<evidence type="ECO:0000256" key="2">
    <source>
        <dbReference type="ARBA" id="ARBA00023125"/>
    </source>
</evidence>
<evidence type="ECO:0000313" key="5">
    <source>
        <dbReference type="EMBL" id="KAK1744839.1"/>
    </source>
</evidence>
<dbReference type="InterPro" id="IPR000232">
    <property type="entry name" value="HSF_DNA-bd"/>
</dbReference>
<gene>
    <name evidence="5" type="ORF">QTG54_004130</name>
</gene>
<evidence type="ECO:0000313" key="6">
    <source>
        <dbReference type="Proteomes" id="UP001224775"/>
    </source>
</evidence>
<name>A0AAD9DG16_9STRA</name>
<dbReference type="Pfam" id="PF00447">
    <property type="entry name" value="HSF_DNA-bind"/>
    <property type="match status" value="1"/>
</dbReference>
<dbReference type="GO" id="GO:0043565">
    <property type="term" value="F:sequence-specific DNA binding"/>
    <property type="evidence" value="ECO:0007669"/>
    <property type="project" value="InterPro"/>
</dbReference>
<keyword evidence="6" id="KW-1185">Reference proteome</keyword>
<organism evidence="5 6">
    <name type="scientific">Skeletonema marinoi</name>
    <dbReference type="NCBI Taxonomy" id="267567"/>
    <lineage>
        <taxon>Eukaryota</taxon>
        <taxon>Sar</taxon>
        <taxon>Stramenopiles</taxon>
        <taxon>Ochrophyta</taxon>
        <taxon>Bacillariophyta</taxon>
        <taxon>Coscinodiscophyceae</taxon>
        <taxon>Thalassiosirophycidae</taxon>
        <taxon>Thalassiosirales</taxon>
        <taxon>Skeletonemataceae</taxon>
        <taxon>Skeletonema</taxon>
        <taxon>Skeletonema marinoi-dohrnii complex</taxon>
    </lineage>
</organism>